<dbReference type="OrthoDB" id="3053320at2759"/>
<dbReference type="Proteomes" id="UP000620124">
    <property type="component" value="Unassembled WGS sequence"/>
</dbReference>
<accession>A0A8H6XNZ7</accession>
<protein>
    <submittedName>
        <fullName evidence="1">Uncharacterized protein</fullName>
    </submittedName>
</protein>
<organism evidence="1 2">
    <name type="scientific">Mycena venus</name>
    <dbReference type="NCBI Taxonomy" id="2733690"/>
    <lineage>
        <taxon>Eukaryota</taxon>
        <taxon>Fungi</taxon>
        <taxon>Dikarya</taxon>
        <taxon>Basidiomycota</taxon>
        <taxon>Agaricomycotina</taxon>
        <taxon>Agaricomycetes</taxon>
        <taxon>Agaricomycetidae</taxon>
        <taxon>Agaricales</taxon>
        <taxon>Marasmiineae</taxon>
        <taxon>Mycenaceae</taxon>
        <taxon>Mycena</taxon>
    </lineage>
</organism>
<sequence length="184" mass="19696">MQSSAPVAAPVPSHSGQVGRGTQLLNSSILAALQSAKIGVTGIGIPGVEPIINGVLELGLMVLTMKDNKENLAQLRKSLDDLINLDIPGPSGDLHIRIAKLSAHLKVIAAECQSLAEESSLKRFFLSKVYKEKIQGIRIAVTVQIEEFVFYSNVSIEKLVQAIGKSVEGIQPKGMFKLVQTPSN</sequence>
<comment type="caution">
    <text evidence="1">The sequence shown here is derived from an EMBL/GenBank/DDBJ whole genome shotgun (WGS) entry which is preliminary data.</text>
</comment>
<keyword evidence="2" id="KW-1185">Reference proteome</keyword>
<proteinExistence type="predicted"/>
<gene>
    <name evidence="1" type="ORF">MVEN_01682300</name>
</gene>
<evidence type="ECO:0000313" key="2">
    <source>
        <dbReference type="Proteomes" id="UP000620124"/>
    </source>
</evidence>
<name>A0A8H6XNZ7_9AGAR</name>
<evidence type="ECO:0000313" key="1">
    <source>
        <dbReference type="EMBL" id="KAF7343936.1"/>
    </source>
</evidence>
<dbReference type="EMBL" id="JACAZI010000015">
    <property type="protein sequence ID" value="KAF7343936.1"/>
    <property type="molecule type" value="Genomic_DNA"/>
</dbReference>
<dbReference type="AlphaFoldDB" id="A0A8H6XNZ7"/>
<reference evidence="1" key="1">
    <citation type="submission" date="2020-05" db="EMBL/GenBank/DDBJ databases">
        <title>Mycena genomes resolve the evolution of fungal bioluminescence.</title>
        <authorList>
            <person name="Tsai I.J."/>
        </authorList>
    </citation>
    <scope>NUCLEOTIDE SEQUENCE</scope>
    <source>
        <strain evidence="1">CCC161011</strain>
    </source>
</reference>